<reference evidence="1 2" key="1">
    <citation type="journal article" date="2022" name="New Phytol.">
        <title>Ecological generalism drives hyperdiversity of secondary metabolite gene clusters in xylarialean endophytes.</title>
        <authorList>
            <person name="Franco M.E.E."/>
            <person name="Wisecaver J.H."/>
            <person name="Arnold A.E."/>
            <person name="Ju Y.M."/>
            <person name="Slot J.C."/>
            <person name="Ahrendt S."/>
            <person name="Moore L.P."/>
            <person name="Eastman K.E."/>
            <person name="Scott K."/>
            <person name="Konkel Z."/>
            <person name="Mondo S.J."/>
            <person name="Kuo A."/>
            <person name="Hayes R.D."/>
            <person name="Haridas S."/>
            <person name="Andreopoulos B."/>
            <person name="Riley R."/>
            <person name="LaButti K."/>
            <person name="Pangilinan J."/>
            <person name="Lipzen A."/>
            <person name="Amirebrahimi M."/>
            <person name="Yan J."/>
            <person name="Adam C."/>
            <person name="Keymanesh K."/>
            <person name="Ng V."/>
            <person name="Louie K."/>
            <person name="Northen T."/>
            <person name="Drula E."/>
            <person name="Henrissat B."/>
            <person name="Hsieh H.M."/>
            <person name="Youens-Clark K."/>
            <person name="Lutzoni F."/>
            <person name="Miadlikowska J."/>
            <person name="Eastwood D.C."/>
            <person name="Hamelin R.C."/>
            <person name="Grigoriev I.V."/>
            <person name="U'Ren J.M."/>
        </authorList>
    </citation>
    <scope>NUCLEOTIDE SEQUENCE [LARGE SCALE GENOMIC DNA]</scope>
    <source>
        <strain evidence="1 2">CBS 119005</strain>
    </source>
</reference>
<comment type="caution">
    <text evidence="1">The sequence shown here is derived from an EMBL/GenBank/DDBJ whole genome shotgun (WGS) entry which is preliminary data.</text>
</comment>
<name>A0ACB9YLH7_9PEZI</name>
<proteinExistence type="predicted"/>
<accession>A0ACB9YLH7</accession>
<evidence type="ECO:0000313" key="2">
    <source>
        <dbReference type="Proteomes" id="UP001497700"/>
    </source>
</evidence>
<gene>
    <name evidence="1" type="ORF">F4820DRAFT_120499</name>
</gene>
<dbReference type="EMBL" id="MU393596">
    <property type="protein sequence ID" value="KAI4860194.1"/>
    <property type="molecule type" value="Genomic_DNA"/>
</dbReference>
<dbReference type="Proteomes" id="UP001497700">
    <property type="component" value="Unassembled WGS sequence"/>
</dbReference>
<keyword evidence="2" id="KW-1185">Reference proteome</keyword>
<protein>
    <submittedName>
        <fullName evidence="1">Uncharacterized protein</fullName>
    </submittedName>
</protein>
<organism evidence="1 2">
    <name type="scientific">Hypoxylon rubiginosum</name>
    <dbReference type="NCBI Taxonomy" id="110542"/>
    <lineage>
        <taxon>Eukaryota</taxon>
        <taxon>Fungi</taxon>
        <taxon>Dikarya</taxon>
        <taxon>Ascomycota</taxon>
        <taxon>Pezizomycotina</taxon>
        <taxon>Sordariomycetes</taxon>
        <taxon>Xylariomycetidae</taxon>
        <taxon>Xylariales</taxon>
        <taxon>Hypoxylaceae</taxon>
        <taxon>Hypoxylon</taxon>
    </lineage>
</organism>
<evidence type="ECO:0000313" key="1">
    <source>
        <dbReference type="EMBL" id="KAI4860194.1"/>
    </source>
</evidence>
<sequence length="151" mass="16983">MNQARRRDRSIEDCGKRKRRRRDHYSSLKVINLISSDDECDTSNNPQSVDVASPPTSYEDRQVLSATLDEDESDEDIIDVYCNGRLITSAPEDGSENDFEVDSEHDIDDGPPLCPEQAEVVDIITQRRNVFYTGPAGSGKSRFLKAFAARL</sequence>